<evidence type="ECO:0000256" key="4">
    <source>
        <dbReference type="SAM" id="MobiDB-lite"/>
    </source>
</evidence>
<gene>
    <name evidence="6" type="ORF">AGOR_G00069630</name>
</gene>
<dbReference type="GO" id="GO:0005634">
    <property type="term" value="C:nucleus"/>
    <property type="evidence" value="ECO:0007669"/>
    <property type="project" value="TreeGrafter"/>
</dbReference>
<feature type="domain" description="C2H2-type" evidence="5">
    <location>
        <begin position="24"/>
        <end position="46"/>
    </location>
</feature>
<feature type="compositionally biased region" description="Low complexity" evidence="4">
    <location>
        <begin position="134"/>
        <end position="148"/>
    </location>
</feature>
<feature type="compositionally biased region" description="Basic and acidic residues" evidence="4">
    <location>
        <begin position="308"/>
        <end position="341"/>
    </location>
</feature>
<protein>
    <recommendedName>
        <fullName evidence="5">C2H2-type domain-containing protein</fullName>
    </recommendedName>
</protein>
<evidence type="ECO:0000259" key="5">
    <source>
        <dbReference type="PROSITE" id="PS00028"/>
    </source>
</evidence>
<evidence type="ECO:0000313" key="7">
    <source>
        <dbReference type="Proteomes" id="UP000829720"/>
    </source>
</evidence>
<dbReference type="PANTHER" id="PTHR17614:SF13">
    <property type="entry name" value="ZINC FINGER PROTEIN 804A"/>
    <property type="match status" value="1"/>
</dbReference>
<feature type="compositionally biased region" description="Basic residues" evidence="4">
    <location>
        <begin position="505"/>
        <end position="521"/>
    </location>
</feature>
<proteinExistence type="predicted"/>
<feature type="compositionally biased region" description="Basic and acidic residues" evidence="4">
    <location>
        <begin position="458"/>
        <end position="469"/>
    </location>
</feature>
<dbReference type="InterPro" id="IPR052445">
    <property type="entry name" value="ZnF-G_patch_domain"/>
</dbReference>
<keyword evidence="7" id="KW-1185">Reference proteome</keyword>
<organism evidence="6 7">
    <name type="scientific">Albula goreensis</name>
    <dbReference type="NCBI Taxonomy" id="1534307"/>
    <lineage>
        <taxon>Eukaryota</taxon>
        <taxon>Metazoa</taxon>
        <taxon>Chordata</taxon>
        <taxon>Craniata</taxon>
        <taxon>Vertebrata</taxon>
        <taxon>Euteleostomi</taxon>
        <taxon>Actinopterygii</taxon>
        <taxon>Neopterygii</taxon>
        <taxon>Teleostei</taxon>
        <taxon>Albuliformes</taxon>
        <taxon>Albulidae</taxon>
        <taxon>Albula</taxon>
    </lineage>
</organism>
<name>A0A8T3DQR0_9TELE</name>
<dbReference type="OrthoDB" id="4822at2759"/>
<feature type="compositionally biased region" description="Basic and acidic residues" evidence="4">
    <location>
        <begin position="616"/>
        <end position="625"/>
    </location>
</feature>
<feature type="compositionally biased region" description="Basic residues" evidence="4">
    <location>
        <begin position="542"/>
        <end position="555"/>
    </location>
</feature>
<dbReference type="InterPro" id="IPR013087">
    <property type="entry name" value="Znf_C2H2_type"/>
</dbReference>
<feature type="compositionally biased region" description="Basic and acidic residues" evidence="4">
    <location>
        <begin position="491"/>
        <end position="501"/>
    </location>
</feature>
<dbReference type="SUPFAM" id="SSF57667">
    <property type="entry name" value="beta-beta-alpha zinc fingers"/>
    <property type="match status" value="1"/>
</dbReference>
<feature type="region of interest" description="Disordered" evidence="4">
    <location>
        <begin position="458"/>
        <end position="569"/>
    </location>
</feature>
<reference evidence="6" key="1">
    <citation type="submission" date="2021-01" db="EMBL/GenBank/DDBJ databases">
        <authorList>
            <person name="Zahm M."/>
            <person name="Roques C."/>
            <person name="Cabau C."/>
            <person name="Klopp C."/>
            <person name="Donnadieu C."/>
            <person name="Jouanno E."/>
            <person name="Lampietro C."/>
            <person name="Louis A."/>
            <person name="Herpin A."/>
            <person name="Echchiki A."/>
            <person name="Berthelot C."/>
            <person name="Parey E."/>
            <person name="Roest-Crollius H."/>
            <person name="Braasch I."/>
            <person name="Postlethwait J."/>
            <person name="Bobe J."/>
            <person name="Montfort J."/>
            <person name="Bouchez O."/>
            <person name="Begum T."/>
            <person name="Mejri S."/>
            <person name="Adams A."/>
            <person name="Chen W.-J."/>
            <person name="Guiguen Y."/>
        </authorList>
    </citation>
    <scope>NUCLEOTIDE SEQUENCE</scope>
    <source>
        <tissue evidence="6">Blood</tissue>
    </source>
</reference>
<dbReference type="PROSITE" id="PS00028">
    <property type="entry name" value="ZINC_FINGER_C2H2_1"/>
    <property type="match status" value="1"/>
</dbReference>
<evidence type="ECO:0000256" key="3">
    <source>
        <dbReference type="ARBA" id="ARBA00022833"/>
    </source>
</evidence>
<evidence type="ECO:0000256" key="1">
    <source>
        <dbReference type="ARBA" id="ARBA00022723"/>
    </source>
</evidence>
<dbReference type="EMBL" id="JAERUA010000006">
    <property type="protein sequence ID" value="KAI1898174.1"/>
    <property type="molecule type" value="Genomic_DNA"/>
</dbReference>
<dbReference type="PANTHER" id="PTHR17614">
    <property type="entry name" value="ZINC FINGER-CONTAINING"/>
    <property type="match status" value="1"/>
</dbReference>
<feature type="region of interest" description="Disordered" evidence="4">
    <location>
        <begin position="115"/>
        <end position="164"/>
    </location>
</feature>
<comment type="caution">
    <text evidence="6">The sequence shown here is derived from an EMBL/GenBank/DDBJ whole genome shotgun (WGS) entry which is preliminary data.</text>
</comment>
<dbReference type="AlphaFoldDB" id="A0A8T3DQR0"/>
<dbReference type="InterPro" id="IPR036236">
    <property type="entry name" value="Znf_C2H2_sf"/>
</dbReference>
<sequence>MQDYAEKEKTMAKALEDLKANFYCELCDKQYYKHQEFDNHINSYDHAHTQRLKELKQREFARNVASKLRKDERKQERALRRLHELAEQRREVQCAPGSGPMFRSTTVAVEGVPREACGEGTTGGSQPATALDTGAQSDASNTSSSNGSKPVQWPLTGKAKKQTHRQKIAFSFTLPKKASIRLESSAAVFCDNAEEGLTERGSRERLRAAAAELNFLSTPDGEKALHCGEPVYSGEAQGDLVTPDSTCTQSLTTSEAPANLSIPEVTSDLCTLLVYSANVTSPCVSPSPSFPLHLNSTHAGLDMEDSEESLKTENTEKKIEPTEESGSEPKVDEDVTDDSHLVDGSSPVTNEAVAATSSTAVNKTGASTRVAPLFEKPSQPFCSVLSKDGSTVLQWPSEMLTFTRTLPSLSFSCNPLHFDFRASRTRAERGNDGGRLSETQAATTAGPEKLLHFDKHTEEPTHDLDHDPTQRGSDWLSSPTHQALSTPVGGKDNHYENDRASCLRQSKRYRKHKRCSKHSKERNHSNKKPAEKSWDRESRRECRGHKRRRRRRRREMYRGTGRHESDVEKSTNFLNRAECWDGFDSQFSSNTSQQVQPLDESKQSLQNQEKPSSDASKTETVESGRGRAAGGTNGTVGGQSPPCGNCGSGGAVQDGGSKNLSDRYKRQADAVGRCCLCGLQSPQTETPDSTAPRLPSRSQGSPQPCPLKRRHGSLSDEEERDCQPRIAWPSSAGGLEQFTEERASECESRGCCGLGRTTKRWKSDCSSGVDPETACGERGASTATAETLSVSSVIEHPALENTLIHALEKGMSERPKHPDKVLFVDGDHESYLFDSVTTAFPVEKCPEWNGALQSAQLSAGFSRPSTSYEPLLNLNPPQNVSVGNKDRTTSPFHHTESNIETTDAQNCNESLAKAIGCQHELRAATQQNSENASHDKSFQHNSHSLKKRHLGLTSQGVKLSHESLRLGNVGRVFHPPQQGYQHPLDAVEKHCLLQVQAHRQALQPQARFHGKLKPVLSSPPPVQVPSPILHPVHLPPPMSSASITIRHTILQHHTALLQPQPPLFSQVFPINPPPLTAEMCSPGPPAFIPPPEISLHPVAMTFHALPRPAVFPPMLPPHPAIFPLQPLF</sequence>
<feature type="compositionally biased region" description="Polar residues" evidence="4">
    <location>
        <begin position="470"/>
        <end position="485"/>
    </location>
</feature>
<feature type="region of interest" description="Disordered" evidence="4">
    <location>
        <begin position="588"/>
        <end position="642"/>
    </location>
</feature>
<dbReference type="Proteomes" id="UP000829720">
    <property type="component" value="Unassembled WGS sequence"/>
</dbReference>
<accession>A0A8T3DQR0</accession>
<evidence type="ECO:0000313" key="6">
    <source>
        <dbReference type="EMBL" id="KAI1898174.1"/>
    </source>
</evidence>
<feature type="compositionally biased region" description="Gly residues" evidence="4">
    <location>
        <begin position="627"/>
        <end position="637"/>
    </location>
</feature>
<dbReference type="GO" id="GO:0008270">
    <property type="term" value="F:zinc ion binding"/>
    <property type="evidence" value="ECO:0007669"/>
    <property type="project" value="UniProtKB-KW"/>
</dbReference>
<feature type="compositionally biased region" description="Polar residues" evidence="4">
    <location>
        <begin position="603"/>
        <end position="615"/>
    </location>
</feature>
<feature type="region of interest" description="Disordered" evidence="4">
    <location>
        <begin position="683"/>
        <end position="721"/>
    </location>
</feature>
<keyword evidence="3" id="KW-0862">Zinc</keyword>
<feature type="region of interest" description="Disordered" evidence="4">
    <location>
        <begin position="295"/>
        <end position="356"/>
    </location>
</feature>
<evidence type="ECO:0000256" key="2">
    <source>
        <dbReference type="ARBA" id="ARBA00022771"/>
    </source>
</evidence>
<keyword evidence="2" id="KW-0863">Zinc-finger</keyword>
<feature type="region of interest" description="Disordered" evidence="4">
    <location>
        <begin position="427"/>
        <end position="446"/>
    </location>
</feature>
<feature type="compositionally biased region" description="Basic and acidic residues" evidence="4">
    <location>
        <begin position="522"/>
        <end position="541"/>
    </location>
</feature>
<keyword evidence="1" id="KW-0479">Metal-binding</keyword>